<reference evidence="4" key="1">
    <citation type="journal article" date="2021" name="PeerJ">
        <title>Extensive microbial diversity within the chicken gut microbiome revealed by metagenomics and culture.</title>
        <authorList>
            <person name="Gilroy R."/>
            <person name="Ravi A."/>
            <person name="Getino M."/>
            <person name="Pursley I."/>
            <person name="Horton D.L."/>
            <person name="Alikhan N.F."/>
            <person name="Baker D."/>
            <person name="Gharbi K."/>
            <person name="Hall N."/>
            <person name="Watson M."/>
            <person name="Adriaenssens E.M."/>
            <person name="Foster-Nyarko E."/>
            <person name="Jarju S."/>
            <person name="Secka A."/>
            <person name="Antonio M."/>
            <person name="Oren A."/>
            <person name="Chaudhuri R.R."/>
            <person name="La Ragione R."/>
            <person name="Hildebrand F."/>
            <person name="Pallen M.J."/>
        </authorList>
    </citation>
    <scope>NUCLEOTIDE SEQUENCE</scope>
    <source>
        <strain evidence="4">ChiGjej4B4-7305</strain>
    </source>
</reference>
<accession>A0A9D2J6X2</accession>
<comment type="caution">
    <text evidence="4">The sequence shown here is derived from an EMBL/GenBank/DDBJ whole genome shotgun (WGS) entry which is preliminary data.</text>
</comment>
<evidence type="ECO:0000313" key="4">
    <source>
        <dbReference type="EMBL" id="HIZ37854.1"/>
    </source>
</evidence>
<dbReference type="InterPro" id="IPR012347">
    <property type="entry name" value="Ferritin-like"/>
</dbReference>
<protein>
    <submittedName>
        <fullName evidence="4">DNA starvation/stationary phase protection protein</fullName>
    </submittedName>
</protein>
<dbReference type="InterPro" id="IPR008331">
    <property type="entry name" value="Ferritin_DPS_dom"/>
</dbReference>
<dbReference type="InterPro" id="IPR023188">
    <property type="entry name" value="DPS_DNA-bd_CS"/>
</dbReference>
<evidence type="ECO:0000313" key="5">
    <source>
        <dbReference type="Proteomes" id="UP000824037"/>
    </source>
</evidence>
<dbReference type="Proteomes" id="UP000824037">
    <property type="component" value="Unassembled WGS sequence"/>
</dbReference>
<comment type="similarity">
    <text evidence="1 2">Belongs to the Dps family.</text>
</comment>
<dbReference type="GO" id="GO:0008199">
    <property type="term" value="F:ferric iron binding"/>
    <property type="evidence" value="ECO:0007669"/>
    <property type="project" value="InterPro"/>
</dbReference>
<dbReference type="Pfam" id="PF00210">
    <property type="entry name" value="Ferritin"/>
    <property type="match status" value="1"/>
</dbReference>
<dbReference type="InterPro" id="IPR002177">
    <property type="entry name" value="DPS_DNA-bd"/>
</dbReference>
<gene>
    <name evidence="4" type="ORF">H9815_18915</name>
</gene>
<sequence length="193" mass="20445">MASLRLVDPVAGWTVGSPGAAAPIGLGSRGRGGCTAPEAFEQKENAVTDATSTVSTHLQAALVDLIDLALQGKQAHWNISGPHFRSVHLQLDEVIADLRTWSDDVAERMAALGTPPDGRADVVANSSQVDRIDGGVLATDKVIRQFEDRLQAASDRIKATLEDLEADLLSQDLAIEIATGLDKHAWMFRAAAG</sequence>
<feature type="domain" description="Ferritin/DPS" evidence="3">
    <location>
        <begin position="57"/>
        <end position="190"/>
    </location>
</feature>
<dbReference type="Gene3D" id="1.20.1260.10">
    <property type="match status" value="1"/>
</dbReference>
<proteinExistence type="inferred from homology"/>
<reference evidence="4" key="2">
    <citation type="submission" date="2021-04" db="EMBL/GenBank/DDBJ databases">
        <authorList>
            <person name="Gilroy R."/>
        </authorList>
    </citation>
    <scope>NUCLEOTIDE SEQUENCE</scope>
    <source>
        <strain evidence="4">ChiGjej4B4-7305</strain>
    </source>
</reference>
<dbReference type="GO" id="GO:0016722">
    <property type="term" value="F:oxidoreductase activity, acting on metal ions"/>
    <property type="evidence" value="ECO:0007669"/>
    <property type="project" value="InterPro"/>
</dbReference>
<dbReference type="SUPFAM" id="SSF47240">
    <property type="entry name" value="Ferritin-like"/>
    <property type="match status" value="1"/>
</dbReference>
<dbReference type="AlphaFoldDB" id="A0A9D2J6X2"/>
<evidence type="ECO:0000256" key="1">
    <source>
        <dbReference type="ARBA" id="ARBA00009497"/>
    </source>
</evidence>
<dbReference type="PRINTS" id="PR01346">
    <property type="entry name" value="HELNAPAPROT"/>
</dbReference>
<organism evidence="4 5">
    <name type="scientific">Candidatus Ruania gallistercoris</name>
    <dbReference type="NCBI Taxonomy" id="2838746"/>
    <lineage>
        <taxon>Bacteria</taxon>
        <taxon>Bacillati</taxon>
        <taxon>Actinomycetota</taxon>
        <taxon>Actinomycetes</taxon>
        <taxon>Micrococcales</taxon>
        <taxon>Ruaniaceae</taxon>
        <taxon>Ruania</taxon>
    </lineage>
</organism>
<dbReference type="InterPro" id="IPR009078">
    <property type="entry name" value="Ferritin-like_SF"/>
</dbReference>
<evidence type="ECO:0000259" key="3">
    <source>
        <dbReference type="Pfam" id="PF00210"/>
    </source>
</evidence>
<dbReference type="CDD" id="cd01043">
    <property type="entry name" value="DPS"/>
    <property type="match status" value="1"/>
</dbReference>
<dbReference type="PANTHER" id="PTHR42932">
    <property type="entry name" value="GENERAL STRESS PROTEIN 20U"/>
    <property type="match status" value="1"/>
</dbReference>
<dbReference type="PROSITE" id="PS00818">
    <property type="entry name" value="DPS_1"/>
    <property type="match status" value="1"/>
</dbReference>
<dbReference type="EMBL" id="DXBY01000325">
    <property type="protein sequence ID" value="HIZ37854.1"/>
    <property type="molecule type" value="Genomic_DNA"/>
</dbReference>
<evidence type="ECO:0000256" key="2">
    <source>
        <dbReference type="RuleBase" id="RU003875"/>
    </source>
</evidence>
<name>A0A9D2J6X2_9MICO</name>
<dbReference type="PANTHER" id="PTHR42932:SF2">
    <property type="entry name" value="DNA PROTECTION DURING STARVATION PROTEIN 1"/>
    <property type="match status" value="1"/>
</dbReference>